<evidence type="ECO:0000313" key="3">
    <source>
        <dbReference type="Proteomes" id="UP000821853"/>
    </source>
</evidence>
<dbReference type="Proteomes" id="UP000821853">
    <property type="component" value="Unassembled WGS sequence"/>
</dbReference>
<dbReference type="EMBL" id="JABSTR010000008">
    <property type="protein sequence ID" value="KAH9376478.1"/>
    <property type="molecule type" value="Genomic_DNA"/>
</dbReference>
<name>A0A9J6GDE5_HAELO</name>
<keyword evidence="3" id="KW-1185">Reference proteome</keyword>
<gene>
    <name evidence="2" type="ORF">HPB48_006563</name>
</gene>
<dbReference type="VEuPathDB" id="VectorBase:HLOH_056699"/>
<reference evidence="2 3" key="1">
    <citation type="journal article" date="2020" name="Cell">
        <title>Large-Scale Comparative Analyses of Tick Genomes Elucidate Their Genetic Diversity and Vector Capacities.</title>
        <authorList>
            <consortium name="Tick Genome and Microbiome Consortium (TIGMIC)"/>
            <person name="Jia N."/>
            <person name="Wang J."/>
            <person name="Shi W."/>
            <person name="Du L."/>
            <person name="Sun Y."/>
            <person name="Zhan W."/>
            <person name="Jiang J.F."/>
            <person name="Wang Q."/>
            <person name="Zhang B."/>
            <person name="Ji P."/>
            <person name="Bell-Sakyi L."/>
            <person name="Cui X.M."/>
            <person name="Yuan T.T."/>
            <person name="Jiang B.G."/>
            <person name="Yang W.F."/>
            <person name="Lam T.T."/>
            <person name="Chang Q.C."/>
            <person name="Ding S.J."/>
            <person name="Wang X.J."/>
            <person name="Zhu J.G."/>
            <person name="Ruan X.D."/>
            <person name="Zhao L."/>
            <person name="Wei J.T."/>
            <person name="Ye R.Z."/>
            <person name="Que T.C."/>
            <person name="Du C.H."/>
            <person name="Zhou Y.H."/>
            <person name="Cheng J.X."/>
            <person name="Dai P.F."/>
            <person name="Guo W.B."/>
            <person name="Han X.H."/>
            <person name="Huang E.J."/>
            <person name="Li L.F."/>
            <person name="Wei W."/>
            <person name="Gao Y.C."/>
            <person name="Liu J.Z."/>
            <person name="Shao H.Z."/>
            <person name="Wang X."/>
            <person name="Wang C.C."/>
            <person name="Yang T.C."/>
            <person name="Huo Q.B."/>
            <person name="Li W."/>
            <person name="Chen H.Y."/>
            <person name="Chen S.E."/>
            <person name="Zhou L.G."/>
            <person name="Ni X.B."/>
            <person name="Tian J.H."/>
            <person name="Sheng Y."/>
            <person name="Liu T."/>
            <person name="Pan Y.S."/>
            <person name="Xia L.Y."/>
            <person name="Li J."/>
            <person name="Zhao F."/>
            <person name="Cao W.C."/>
        </authorList>
    </citation>
    <scope>NUCLEOTIDE SEQUENCE [LARGE SCALE GENOMIC DNA]</scope>
    <source>
        <strain evidence="2">HaeL-2018</strain>
    </source>
</reference>
<evidence type="ECO:0000313" key="2">
    <source>
        <dbReference type="EMBL" id="KAH9376478.1"/>
    </source>
</evidence>
<protein>
    <submittedName>
        <fullName evidence="2">Uncharacterized protein</fullName>
    </submittedName>
</protein>
<feature type="region of interest" description="Disordered" evidence="1">
    <location>
        <begin position="28"/>
        <end position="102"/>
    </location>
</feature>
<proteinExistence type="predicted"/>
<comment type="caution">
    <text evidence="2">The sequence shown here is derived from an EMBL/GenBank/DDBJ whole genome shotgun (WGS) entry which is preliminary data.</text>
</comment>
<accession>A0A9J6GDE5</accession>
<evidence type="ECO:0000256" key="1">
    <source>
        <dbReference type="SAM" id="MobiDB-lite"/>
    </source>
</evidence>
<organism evidence="2 3">
    <name type="scientific">Haemaphysalis longicornis</name>
    <name type="common">Bush tick</name>
    <dbReference type="NCBI Taxonomy" id="44386"/>
    <lineage>
        <taxon>Eukaryota</taxon>
        <taxon>Metazoa</taxon>
        <taxon>Ecdysozoa</taxon>
        <taxon>Arthropoda</taxon>
        <taxon>Chelicerata</taxon>
        <taxon>Arachnida</taxon>
        <taxon>Acari</taxon>
        <taxon>Parasitiformes</taxon>
        <taxon>Ixodida</taxon>
        <taxon>Ixodoidea</taxon>
        <taxon>Ixodidae</taxon>
        <taxon>Haemaphysalinae</taxon>
        <taxon>Haemaphysalis</taxon>
    </lineage>
</organism>
<dbReference type="AlphaFoldDB" id="A0A9J6GDE5"/>
<sequence>MSRAAFNECLDERHAFYTHFTERPRRKKLTITSALEPPPCLVDGAGRHGAFGRDRGEDAPQTAPRTSSTTPRGNHAGAGSASSVSKTPEPKRNQAIRLQRQPRLPKEGIKIVLTPRAGFDVAKLNDAQIRESVLSAAAIKKEEAGDDLLWTSPKQNIIVVGTPKVAHA</sequence>
<feature type="compositionally biased region" description="Polar residues" evidence="1">
    <location>
        <begin position="63"/>
        <end position="72"/>
    </location>
</feature>